<dbReference type="AlphaFoldDB" id="A0A0N7GXD7"/>
<dbReference type="EMBL" id="CP012808">
    <property type="protein sequence ID" value="ALH94427.1"/>
    <property type="molecule type" value="Genomic_DNA"/>
</dbReference>
<keyword evidence="2" id="KW-1185">Reference proteome</keyword>
<dbReference type="Proteomes" id="UP000064939">
    <property type="component" value="Chromosome"/>
</dbReference>
<gene>
    <name evidence="1" type="ORF">AOY20_02085</name>
</gene>
<sequence>MPNFNSQIITITLLSSTLFLSACNQKSNENSNEISATDQVIQELSSQPIKPFEKTANDLHDIQLLIDYDARYTAVSEELEDELAKMKDAGTLTAEFAYDRKHDSILSALEMLKHLDLKTQQGRYIQGLLATYWEKQQELLEIQKAYANQSANITIDQGDAIQSDLQAQEQLEYWRNQYPELTTK</sequence>
<reference evidence="1 2" key="1">
    <citation type="journal article" date="2015" name="Int. J. Syst. Evol. Microbiol.">
        <title>Acinetobacter equi sp. nov. isolated from horse faeces.</title>
        <authorList>
            <person name="Poppel M.T."/>
            <person name="Skiebe E."/>
            <person name="Laue M."/>
            <person name="Bergmann H."/>
            <person name="Ebersberger I."/>
            <person name="Garn T."/>
            <person name="Fruth A."/>
            <person name="Baumgardt S."/>
            <person name="Busse H.J."/>
            <person name="Wilharm G."/>
        </authorList>
    </citation>
    <scope>NUCLEOTIDE SEQUENCE [LARGE SCALE GENOMIC DNA]</scope>
    <source>
        <strain evidence="1 2">114</strain>
    </source>
</reference>
<dbReference type="RefSeq" id="WP_054580340.1">
    <property type="nucleotide sequence ID" value="NZ_CP012808.1"/>
</dbReference>
<evidence type="ECO:0000313" key="2">
    <source>
        <dbReference type="Proteomes" id="UP000064939"/>
    </source>
</evidence>
<evidence type="ECO:0000313" key="1">
    <source>
        <dbReference type="EMBL" id="ALH94427.1"/>
    </source>
</evidence>
<dbReference type="KEGG" id="aei:AOY20_02085"/>
<proteinExistence type="predicted"/>
<name>A0A0N7GXD7_9GAMM</name>
<organism evidence="1 2">
    <name type="scientific">Acinetobacter equi</name>
    <dbReference type="NCBI Taxonomy" id="1324350"/>
    <lineage>
        <taxon>Bacteria</taxon>
        <taxon>Pseudomonadati</taxon>
        <taxon>Pseudomonadota</taxon>
        <taxon>Gammaproteobacteria</taxon>
        <taxon>Moraxellales</taxon>
        <taxon>Moraxellaceae</taxon>
        <taxon>Acinetobacter</taxon>
    </lineage>
</organism>
<protein>
    <submittedName>
        <fullName evidence="1">Uncharacterized protein</fullName>
    </submittedName>
</protein>
<accession>A0A0N7GXD7</accession>